<protein>
    <submittedName>
        <fullName evidence="2">PRC-barrel domain-containing protein</fullName>
    </submittedName>
</protein>
<evidence type="ECO:0000313" key="3">
    <source>
        <dbReference type="Proteomes" id="UP001381003"/>
    </source>
</evidence>
<dbReference type="RefSeq" id="WP_338538190.1">
    <property type="nucleotide sequence ID" value="NZ_CP104874.1"/>
</dbReference>
<reference evidence="2 3" key="1">
    <citation type="submission" date="2022-09" db="EMBL/GenBank/DDBJ databases">
        <title>Complete genome sequence of Janibacter terrae strain COS04-44, PCL-degrading bacteria isolated from oil spilled coast.</title>
        <authorList>
            <person name="Park H."/>
            <person name="Kim J.Y."/>
            <person name="An S.H."/>
            <person name="Lee C.M."/>
            <person name="Weon H.-Y."/>
        </authorList>
    </citation>
    <scope>NUCLEOTIDE SEQUENCE [LARGE SCALE GENOMIC DNA]</scope>
    <source>
        <strain evidence="2 3">COS04-44</strain>
    </source>
</reference>
<gene>
    <name evidence="2" type="ORF">N5P18_15755</name>
</gene>
<dbReference type="Proteomes" id="UP001381003">
    <property type="component" value="Chromosome"/>
</dbReference>
<name>A0ABZ2FD26_9MICO</name>
<keyword evidence="3" id="KW-1185">Reference proteome</keyword>
<organism evidence="2 3">
    <name type="scientific">Janibacter terrae</name>
    <dbReference type="NCBI Taxonomy" id="103817"/>
    <lineage>
        <taxon>Bacteria</taxon>
        <taxon>Bacillati</taxon>
        <taxon>Actinomycetota</taxon>
        <taxon>Actinomycetes</taxon>
        <taxon>Micrococcales</taxon>
        <taxon>Intrasporangiaceae</taxon>
        <taxon>Janibacter</taxon>
    </lineage>
</organism>
<sequence>MRTIDGRVLGDVDDVLVDARSGAVQWLVLRVRGMRRRHRAIPVNLSIEVRGQLVVPTTRHTLLAAPHVRLGGALTASQERRLRAHWTTH</sequence>
<dbReference type="Pfam" id="PF05239">
    <property type="entry name" value="PRC"/>
    <property type="match status" value="1"/>
</dbReference>
<dbReference type="Gene3D" id="3.90.50.10">
    <property type="entry name" value="Photosynthetic Reaction Center, subunit H, domain 2"/>
    <property type="match status" value="1"/>
</dbReference>
<accession>A0ABZ2FD26</accession>
<evidence type="ECO:0000259" key="1">
    <source>
        <dbReference type="Pfam" id="PF05239"/>
    </source>
</evidence>
<dbReference type="EMBL" id="CP104874">
    <property type="protein sequence ID" value="WWF05096.1"/>
    <property type="molecule type" value="Genomic_DNA"/>
</dbReference>
<dbReference type="SUPFAM" id="SSF50346">
    <property type="entry name" value="PRC-barrel domain"/>
    <property type="match status" value="1"/>
</dbReference>
<proteinExistence type="predicted"/>
<dbReference type="InterPro" id="IPR014747">
    <property type="entry name" value="Bac_photo_RC_H_C"/>
</dbReference>
<dbReference type="InterPro" id="IPR011033">
    <property type="entry name" value="PRC_barrel-like_sf"/>
</dbReference>
<feature type="domain" description="PRC-barrel" evidence="1">
    <location>
        <begin position="3"/>
        <end position="50"/>
    </location>
</feature>
<dbReference type="InterPro" id="IPR027275">
    <property type="entry name" value="PRC-brl_dom"/>
</dbReference>
<evidence type="ECO:0000313" key="2">
    <source>
        <dbReference type="EMBL" id="WWF05096.1"/>
    </source>
</evidence>